<accession>A0A367RYP2</accession>
<dbReference type="EMBL" id="LXQE01000054">
    <property type="protein sequence ID" value="RCJ40814.1"/>
    <property type="molecule type" value="Genomic_DNA"/>
</dbReference>
<name>A0A367RYP2_NOSPU</name>
<sequence length="64" mass="7581">MKFSYKQKEDLLISFLTIQAKHYGYTTDEEILLNSQHPRIIFIRNIAHKLIEVVEATIHQKPLD</sequence>
<evidence type="ECO:0000313" key="1">
    <source>
        <dbReference type="EMBL" id="RCJ40814.1"/>
    </source>
</evidence>
<comment type="caution">
    <text evidence="1">The sequence shown here is derived from an EMBL/GenBank/DDBJ whole genome shotgun (WGS) entry which is preliminary data.</text>
</comment>
<reference evidence="1 2" key="1">
    <citation type="submission" date="2016-04" db="EMBL/GenBank/DDBJ databases">
        <authorList>
            <person name="Evans L.H."/>
            <person name="Alamgir A."/>
            <person name="Owens N."/>
            <person name="Weber N.D."/>
            <person name="Virtaneva K."/>
            <person name="Barbian K."/>
            <person name="Babar A."/>
            <person name="Rosenke K."/>
        </authorList>
    </citation>
    <scope>NUCLEOTIDE SEQUENCE [LARGE SCALE GENOMIC DNA]</scope>
    <source>
        <strain evidence="1">NIES-2108</strain>
    </source>
</reference>
<dbReference type="Proteomes" id="UP000252085">
    <property type="component" value="Unassembled WGS sequence"/>
</dbReference>
<gene>
    <name evidence="1" type="ORF">A6769_39490</name>
</gene>
<dbReference type="AlphaFoldDB" id="A0A367RYP2"/>
<protein>
    <submittedName>
        <fullName evidence="1">Uncharacterized protein</fullName>
    </submittedName>
</protein>
<proteinExistence type="predicted"/>
<evidence type="ECO:0000313" key="2">
    <source>
        <dbReference type="Proteomes" id="UP000252085"/>
    </source>
</evidence>
<organism evidence="1 2">
    <name type="scientific">Nostoc punctiforme NIES-2108</name>
    <dbReference type="NCBI Taxonomy" id="1356359"/>
    <lineage>
        <taxon>Bacteria</taxon>
        <taxon>Bacillati</taxon>
        <taxon>Cyanobacteriota</taxon>
        <taxon>Cyanophyceae</taxon>
        <taxon>Nostocales</taxon>
        <taxon>Nostocaceae</taxon>
        <taxon>Nostoc</taxon>
    </lineage>
</organism>